<reference evidence="1 2" key="1">
    <citation type="submission" date="2024-05" db="EMBL/GenBank/DDBJ databases">
        <authorList>
            <person name="Jiang F."/>
        </authorList>
    </citation>
    <scope>NUCLEOTIDE SEQUENCE [LARGE SCALE GENOMIC DNA]</scope>
    <source>
        <strain evidence="1 2">LZ166</strain>
    </source>
</reference>
<dbReference type="Proteomes" id="UP001556692">
    <property type="component" value="Unassembled WGS sequence"/>
</dbReference>
<organism evidence="1 2">
    <name type="scientific">Aquibium pacificus</name>
    <dbReference type="NCBI Taxonomy" id="3153579"/>
    <lineage>
        <taxon>Bacteria</taxon>
        <taxon>Pseudomonadati</taxon>
        <taxon>Pseudomonadota</taxon>
        <taxon>Alphaproteobacteria</taxon>
        <taxon>Hyphomicrobiales</taxon>
        <taxon>Phyllobacteriaceae</taxon>
        <taxon>Aquibium</taxon>
    </lineage>
</organism>
<gene>
    <name evidence="1" type="ORF">ABGN05_23145</name>
</gene>
<dbReference type="RefSeq" id="WP_367956422.1">
    <property type="nucleotide sequence ID" value="NZ_JBDPGJ010000005.1"/>
</dbReference>
<evidence type="ECO:0000313" key="2">
    <source>
        <dbReference type="Proteomes" id="UP001556692"/>
    </source>
</evidence>
<evidence type="ECO:0000313" key="1">
    <source>
        <dbReference type="EMBL" id="MEX0408561.1"/>
    </source>
</evidence>
<comment type="caution">
    <text evidence="1">The sequence shown here is derived from an EMBL/GenBank/DDBJ whole genome shotgun (WGS) entry which is preliminary data.</text>
</comment>
<sequence length="193" mass="20921">MRLASPPITITVDGAKATLRPSLRAAYLLEQKHGFKAVLQGVNDGNVGIIADILAVADDEETVGKLLREIGANGTLKLEFLRPALIEFLAILIGLGDDEEEAEAAKTPITLTDYFEQLFEIATGWLGWTPDQAWAATPREIIAAQSGFIAQRNALLTAIFGKLDEHDPREEVSEEQVLSGLATLKANAMRGKR</sequence>
<accession>A0ABV3SQ14</accession>
<keyword evidence="2" id="KW-1185">Reference proteome</keyword>
<name>A0ABV3SQ14_9HYPH</name>
<protein>
    <submittedName>
        <fullName evidence="1">Phage tail assembly chaperone</fullName>
    </submittedName>
</protein>
<dbReference type="EMBL" id="JBDPGJ010000005">
    <property type="protein sequence ID" value="MEX0408561.1"/>
    <property type="molecule type" value="Genomic_DNA"/>
</dbReference>
<proteinExistence type="predicted"/>